<feature type="transmembrane region" description="Helical" evidence="9">
    <location>
        <begin position="196"/>
        <end position="214"/>
    </location>
</feature>
<feature type="transmembrane region" description="Helical" evidence="9">
    <location>
        <begin position="166"/>
        <end position="184"/>
    </location>
</feature>
<evidence type="ECO:0000256" key="8">
    <source>
        <dbReference type="ARBA" id="ARBA00049560"/>
    </source>
</evidence>
<dbReference type="Proteomes" id="UP000625711">
    <property type="component" value="Unassembled WGS sequence"/>
</dbReference>
<dbReference type="InterPro" id="IPR012506">
    <property type="entry name" value="TMEM86B-like"/>
</dbReference>
<evidence type="ECO:0000256" key="7">
    <source>
        <dbReference type="ARBA" id="ARBA00049458"/>
    </source>
</evidence>
<dbReference type="GO" id="GO:0047408">
    <property type="term" value="F:alkenylglycerophosphocholine hydrolase activity"/>
    <property type="evidence" value="ECO:0007669"/>
    <property type="project" value="UniProtKB-EC"/>
</dbReference>
<evidence type="ECO:0000256" key="2">
    <source>
        <dbReference type="ARBA" id="ARBA00007375"/>
    </source>
</evidence>
<keyword evidence="11" id="KW-1185">Reference proteome</keyword>
<dbReference type="AlphaFoldDB" id="A0A834MIV5"/>
<dbReference type="PANTHER" id="PTHR31885:SF6">
    <property type="entry name" value="GH04784P"/>
    <property type="match status" value="1"/>
</dbReference>
<accession>A0A834MIV5</accession>
<reference evidence="10" key="1">
    <citation type="submission" date="2020-08" db="EMBL/GenBank/DDBJ databases">
        <title>Genome sequencing and assembly of the red palm weevil Rhynchophorus ferrugineus.</title>
        <authorList>
            <person name="Dias G.B."/>
            <person name="Bergman C.M."/>
            <person name="Manee M."/>
        </authorList>
    </citation>
    <scope>NUCLEOTIDE SEQUENCE</scope>
    <source>
        <strain evidence="10">AA-2017</strain>
        <tissue evidence="10">Whole larva</tissue>
    </source>
</reference>
<comment type="similarity">
    <text evidence="2">Belongs to the TMEM86 family.</text>
</comment>
<feature type="transmembrane region" description="Helical" evidence="9">
    <location>
        <begin position="65"/>
        <end position="85"/>
    </location>
</feature>
<dbReference type="OrthoDB" id="2133758at2759"/>
<proteinExistence type="inferred from homology"/>
<evidence type="ECO:0000256" key="9">
    <source>
        <dbReference type="SAM" id="Phobius"/>
    </source>
</evidence>
<evidence type="ECO:0000256" key="4">
    <source>
        <dbReference type="ARBA" id="ARBA00022989"/>
    </source>
</evidence>
<evidence type="ECO:0000313" key="11">
    <source>
        <dbReference type="Proteomes" id="UP000625711"/>
    </source>
</evidence>
<evidence type="ECO:0000256" key="3">
    <source>
        <dbReference type="ARBA" id="ARBA00022692"/>
    </source>
</evidence>
<keyword evidence="4 9" id="KW-1133">Transmembrane helix</keyword>
<name>A0A834MIV5_RHYFE</name>
<dbReference type="PANTHER" id="PTHR31885">
    <property type="entry name" value="GH04784P"/>
    <property type="match status" value="1"/>
</dbReference>
<feature type="transmembrane region" description="Helical" evidence="9">
    <location>
        <begin position="7"/>
        <end position="24"/>
    </location>
</feature>
<evidence type="ECO:0000256" key="6">
    <source>
        <dbReference type="ARBA" id="ARBA00035673"/>
    </source>
</evidence>
<comment type="catalytic activity">
    <reaction evidence="7">
        <text>a 1-O-(1Z-alkenyl)-sn-glycero-3-phosphoethanolamine + H2O = a 2,3-saturated aldehyde + sn-glycero-3-phosphoethanolamine</text>
        <dbReference type="Rhea" id="RHEA:16905"/>
        <dbReference type="ChEBI" id="CHEBI:15377"/>
        <dbReference type="ChEBI" id="CHEBI:73359"/>
        <dbReference type="ChEBI" id="CHEBI:77288"/>
        <dbReference type="ChEBI" id="CHEBI:143890"/>
        <dbReference type="EC" id="3.3.2.2"/>
    </reaction>
</comment>
<evidence type="ECO:0000256" key="1">
    <source>
        <dbReference type="ARBA" id="ARBA00004141"/>
    </source>
</evidence>
<comment type="subcellular location">
    <subcellularLocation>
        <location evidence="1">Membrane</location>
        <topology evidence="1">Multi-pass membrane protein</topology>
    </subcellularLocation>
</comment>
<dbReference type="EMBL" id="JAACXV010000222">
    <property type="protein sequence ID" value="KAF7281805.1"/>
    <property type="molecule type" value="Genomic_DNA"/>
</dbReference>
<keyword evidence="5 9" id="KW-0472">Membrane</keyword>
<feature type="transmembrane region" description="Helical" evidence="9">
    <location>
        <begin position="134"/>
        <end position="154"/>
    </location>
</feature>
<gene>
    <name evidence="10" type="ORF">GWI33_004239</name>
</gene>
<dbReference type="Pfam" id="PF07947">
    <property type="entry name" value="YhhN"/>
    <property type="match status" value="1"/>
</dbReference>
<evidence type="ECO:0000313" key="10">
    <source>
        <dbReference type="EMBL" id="KAF7281805.1"/>
    </source>
</evidence>
<feature type="transmembrane region" description="Helical" evidence="9">
    <location>
        <begin position="97"/>
        <end position="122"/>
    </location>
</feature>
<keyword evidence="3 9" id="KW-0812">Transmembrane</keyword>
<comment type="caution">
    <text evidence="10">The sequence shown here is derived from an EMBL/GenBank/DDBJ whole genome shotgun (WGS) entry which is preliminary data.</text>
</comment>
<sequence>MVRFDDVAVHLLPFFISVSIYFGISPPNDQPLLSSLLLKCSPIVCLMYFVETVGFKNGFFYPRKILAGLVMGCIGDAVILWQDLFAPAMLTFGVGHFIYSLAFGFLPLNLGLGSFIYSVAVLQMLYLLPSLPAVYIIPMSLYGILICTCVWRAAVRLNVNPTVIRLITFIGTVLFVISDFTIAVDKFMFPLPYAQIFIMPTYYLAQLAIALSVTEPTY</sequence>
<dbReference type="GO" id="GO:0016020">
    <property type="term" value="C:membrane"/>
    <property type="evidence" value="ECO:0007669"/>
    <property type="project" value="UniProtKB-SubCell"/>
</dbReference>
<organism evidence="10 11">
    <name type="scientific">Rhynchophorus ferrugineus</name>
    <name type="common">Red palm weevil</name>
    <name type="synonym">Curculio ferrugineus</name>
    <dbReference type="NCBI Taxonomy" id="354439"/>
    <lineage>
        <taxon>Eukaryota</taxon>
        <taxon>Metazoa</taxon>
        <taxon>Ecdysozoa</taxon>
        <taxon>Arthropoda</taxon>
        <taxon>Hexapoda</taxon>
        <taxon>Insecta</taxon>
        <taxon>Pterygota</taxon>
        <taxon>Neoptera</taxon>
        <taxon>Endopterygota</taxon>
        <taxon>Coleoptera</taxon>
        <taxon>Polyphaga</taxon>
        <taxon>Cucujiformia</taxon>
        <taxon>Curculionidae</taxon>
        <taxon>Dryophthorinae</taxon>
        <taxon>Rhynchophorus</taxon>
    </lineage>
</organism>
<evidence type="ECO:0000256" key="5">
    <source>
        <dbReference type="ARBA" id="ARBA00023136"/>
    </source>
</evidence>
<dbReference type="EC" id="3.3.2.2" evidence="6"/>
<comment type="catalytic activity">
    <reaction evidence="8">
        <text>a 1-O-(1Z-alkenyl)-sn-glycero-3-phosphocholine + H2O = a 2,3-saturated aldehyde + sn-glycerol 3-phosphocholine</text>
        <dbReference type="Rhea" id="RHEA:22544"/>
        <dbReference type="ChEBI" id="CHEBI:15377"/>
        <dbReference type="ChEBI" id="CHEBI:16870"/>
        <dbReference type="ChEBI" id="CHEBI:73359"/>
        <dbReference type="ChEBI" id="CHEBI:77287"/>
        <dbReference type="EC" id="3.3.2.2"/>
    </reaction>
</comment>
<protein>
    <recommendedName>
        <fullName evidence="6">lysoplasmalogenase</fullName>
        <ecNumber evidence="6">3.3.2.2</ecNumber>
    </recommendedName>
</protein>